<evidence type="ECO:0000313" key="12">
    <source>
        <dbReference type="EMBL" id="CAD9077148.1"/>
    </source>
</evidence>
<keyword evidence="8 9" id="KW-0539">Nucleus</keyword>
<dbReference type="InterPro" id="IPR048993">
    <property type="entry name" value="SSRP1-like_PH1"/>
</dbReference>
<feature type="region of interest" description="Disordered" evidence="10">
    <location>
        <begin position="298"/>
        <end position="431"/>
    </location>
</feature>
<evidence type="ECO:0000256" key="3">
    <source>
        <dbReference type="ARBA" id="ARBA00022705"/>
    </source>
</evidence>
<evidence type="ECO:0000256" key="2">
    <source>
        <dbReference type="ARBA" id="ARBA00022454"/>
    </source>
</evidence>
<feature type="compositionally biased region" description="Basic and acidic residues" evidence="10">
    <location>
        <begin position="337"/>
        <end position="357"/>
    </location>
</feature>
<feature type="compositionally biased region" description="Acidic residues" evidence="10">
    <location>
        <begin position="303"/>
        <end position="330"/>
    </location>
</feature>
<organism evidence="12">
    <name type="scientific">Percolomonas cosmopolitus</name>
    <dbReference type="NCBI Taxonomy" id="63605"/>
    <lineage>
        <taxon>Eukaryota</taxon>
        <taxon>Discoba</taxon>
        <taxon>Heterolobosea</taxon>
        <taxon>Tetramitia</taxon>
        <taxon>Eutetramitia</taxon>
        <taxon>Percolomonadidae</taxon>
        <taxon>Percolomonas</taxon>
    </lineage>
</organism>
<evidence type="ECO:0000256" key="4">
    <source>
        <dbReference type="ARBA" id="ARBA00022763"/>
    </source>
</evidence>
<reference evidence="12" key="1">
    <citation type="submission" date="2021-01" db="EMBL/GenBank/DDBJ databases">
        <authorList>
            <person name="Corre E."/>
            <person name="Pelletier E."/>
            <person name="Niang G."/>
            <person name="Scheremetjew M."/>
            <person name="Finn R."/>
            <person name="Kale V."/>
            <person name="Holt S."/>
            <person name="Cochrane G."/>
            <person name="Meng A."/>
            <person name="Brown T."/>
            <person name="Cohen L."/>
        </authorList>
    </citation>
    <scope>NUCLEOTIDE SEQUENCE</scope>
    <source>
        <strain evidence="12">WS</strain>
    </source>
</reference>
<dbReference type="GO" id="GO:0006281">
    <property type="term" value="P:DNA repair"/>
    <property type="evidence" value="ECO:0007669"/>
    <property type="project" value="UniProtKB-KW"/>
</dbReference>
<dbReference type="GO" id="GO:0006260">
    <property type="term" value="P:DNA replication"/>
    <property type="evidence" value="ECO:0007669"/>
    <property type="project" value="UniProtKB-KW"/>
</dbReference>
<evidence type="ECO:0000256" key="1">
    <source>
        <dbReference type="ARBA" id="ARBA00010060"/>
    </source>
</evidence>
<keyword evidence="2 9" id="KW-0158">Chromosome</keyword>
<dbReference type="Pfam" id="PF21103">
    <property type="entry name" value="PH1_SSRP1-like"/>
    <property type="match status" value="1"/>
</dbReference>
<feature type="compositionally biased region" description="Basic and acidic residues" evidence="10">
    <location>
        <begin position="410"/>
        <end position="431"/>
    </location>
</feature>
<evidence type="ECO:0000256" key="6">
    <source>
        <dbReference type="ARBA" id="ARBA00023163"/>
    </source>
</evidence>
<evidence type="ECO:0000259" key="11">
    <source>
        <dbReference type="SMART" id="SM01287"/>
    </source>
</evidence>
<dbReference type="InterPro" id="IPR000969">
    <property type="entry name" value="SSRP1/POB3"/>
</dbReference>
<keyword evidence="4 9" id="KW-0227">DNA damage</keyword>
<name>A0A7S1PGR7_9EUKA</name>
<dbReference type="CDD" id="cd13231">
    <property type="entry name" value="PH2_SSRP1-like"/>
    <property type="match status" value="1"/>
</dbReference>
<comment type="function">
    <text evidence="9">Component of the FACT complex, a general chromatin factor that acts to reorganize nucleosomes. The FACT complex is involved in multiple processes that require DNA as a template such as mRNA elongation, DNA replication and DNA repair. During transcription elongation the FACT complex acts as a histone chaperone that both destabilizes and restores nucleosomal structure. It facilitates the passage of RNA polymerase II and transcription by promoting the dissociation of one histone H2A-H2B dimer from the nucleosome, then subsequently promotes the reestablishment of the nucleosome following the passage of RNA polymerase II.</text>
</comment>
<proteinExistence type="inferred from homology"/>
<dbReference type="InterPro" id="IPR011993">
    <property type="entry name" value="PH-like_dom_sf"/>
</dbReference>
<dbReference type="Gene3D" id="2.30.29.150">
    <property type="match status" value="1"/>
</dbReference>
<dbReference type="GO" id="GO:0003677">
    <property type="term" value="F:DNA binding"/>
    <property type="evidence" value="ECO:0007669"/>
    <property type="project" value="InterPro"/>
</dbReference>
<comment type="similarity">
    <text evidence="1 9">Belongs to the SSRP1 family.</text>
</comment>
<comment type="subcellular location">
    <subcellularLocation>
        <location evidence="9">Nucleus</location>
    </subcellularLocation>
    <subcellularLocation>
        <location evidence="9">Chromosome</location>
    </subcellularLocation>
</comment>
<dbReference type="SUPFAM" id="SSF50729">
    <property type="entry name" value="PH domain-like"/>
    <property type="match status" value="1"/>
</dbReference>
<dbReference type="GO" id="GO:0042393">
    <property type="term" value="F:histone binding"/>
    <property type="evidence" value="ECO:0007669"/>
    <property type="project" value="TreeGrafter"/>
</dbReference>
<gene>
    <name evidence="12" type="ORF">PCOS0759_LOCUS379</name>
</gene>
<dbReference type="PANTHER" id="PTHR45849:SF1">
    <property type="entry name" value="FACT COMPLEX SUBUNIT SSRP1"/>
    <property type="match status" value="1"/>
</dbReference>
<evidence type="ECO:0000256" key="9">
    <source>
        <dbReference type="RuleBase" id="RU364013"/>
    </source>
</evidence>
<dbReference type="GO" id="GO:0031491">
    <property type="term" value="F:nucleosome binding"/>
    <property type="evidence" value="ECO:0007669"/>
    <property type="project" value="TreeGrafter"/>
</dbReference>
<dbReference type="Gene3D" id="2.30.29.30">
    <property type="entry name" value="Pleckstrin-homology domain (PH domain)/Phosphotyrosine-binding domain (PTB)"/>
    <property type="match status" value="1"/>
</dbReference>
<accession>A0A7S1PGR7</accession>
<dbReference type="SMART" id="SM01287">
    <property type="entry name" value="Rtt106"/>
    <property type="match status" value="1"/>
</dbReference>
<evidence type="ECO:0000256" key="10">
    <source>
        <dbReference type="SAM" id="MobiDB-lite"/>
    </source>
</evidence>
<dbReference type="InterPro" id="IPR050454">
    <property type="entry name" value="RTT106/SSRP1_HistChap/FACT"/>
</dbReference>
<dbReference type="CDD" id="cd13230">
    <property type="entry name" value="PH1_SSRP1-like"/>
    <property type="match status" value="1"/>
</dbReference>
<keyword evidence="5 9" id="KW-0805">Transcription regulation</keyword>
<dbReference type="AlphaFoldDB" id="A0A7S1PGR7"/>
<dbReference type="GO" id="GO:0035101">
    <property type="term" value="C:FACT complex"/>
    <property type="evidence" value="ECO:0007669"/>
    <property type="project" value="TreeGrafter"/>
</dbReference>
<protein>
    <recommendedName>
        <fullName evidence="9">FACT complex subunit SSRP1</fullName>
    </recommendedName>
</protein>
<keyword evidence="6 9" id="KW-0804">Transcription</keyword>
<evidence type="ECO:0000256" key="8">
    <source>
        <dbReference type="ARBA" id="ARBA00023242"/>
    </source>
</evidence>
<dbReference type="PANTHER" id="PTHR45849">
    <property type="entry name" value="FACT COMPLEX SUBUNIT SSRP1"/>
    <property type="match status" value="1"/>
</dbReference>
<feature type="compositionally biased region" description="Basic and acidic residues" evidence="10">
    <location>
        <begin position="373"/>
        <end position="382"/>
    </location>
</feature>
<keyword evidence="7 9" id="KW-0234">DNA repair</keyword>
<evidence type="ECO:0000256" key="7">
    <source>
        <dbReference type="ARBA" id="ARBA00023204"/>
    </source>
</evidence>
<dbReference type="PRINTS" id="PR00887">
    <property type="entry name" value="SSRCOGNITION"/>
</dbReference>
<dbReference type="InterPro" id="IPR013719">
    <property type="entry name" value="RTT106/SPT16-like_middle_dom"/>
</dbReference>
<dbReference type="EMBL" id="HBGD01000493">
    <property type="protein sequence ID" value="CAD9077148.1"/>
    <property type="molecule type" value="Transcribed_RNA"/>
</dbReference>
<feature type="domain" description="Histone chaperone RTT106/FACT complex subunit SPT16-like middle" evidence="11">
    <location>
        <begin position="193"/>
        <end position="287"/>
    </location>
</feature>
<feature type="compositionally biased region" description="Basic residues" evidence="10">
    <location>
        <begin position="383"/>
        <end position="395"/>
    </location>
</feature>
<keyword evidence="3 9" id="KW-0235">DNA replication</keyword>
<dbReference type="FunFam" id="2.30.29.150:FF:000001">
    <property type="entry name" value="Fact complex subunit ssrp1"/>
    <property type="match status" value="1"/>
</dbReference>
<dbReference type="Pfam" id="PF08512">
    <property type="entry name" value="Rttp106-like_middle"/>
    <property type="match status" value="1"/>
</dbReference>
<evidence type="ECO:0000256" key="5">
    <source>
        <dbReference type="ARBA" id="ARBA00023015"/>
    </source>
</evidence>
<sequence length="431" mass="48901">MVYASKYDENLVEIRFSVPTKDGDYSRIRGMHKHIMKQADVIAEAGEAIATFNEAPFIAPRGKYTVELFHKFMRLRGKSYDFKILYRDINMMFLLDDPDGRHVYFVIYLGTPVRQGQKQHFHLVMHYDRNAAVDAMKPFKVNLSKEEIAKKYPKQGLKTEMTGKLFQVVAKLFRGITGKKLIGAGDFSSFDGNKAVKSSMKVNEGNLFFLQKSIFFLHKPATYIRHDEIAQVSVQRAENKAFHGTRFFDLMVNLKNGKSHTFSNIDKKEEDAIVKYFKTKSIRVEGEVERVQTAAGILGAAFGDEDEEEEDEDFEAEDIDESADEADFEEFVSAPVNKDDASKDNTESDDKKRKREDDTSEAEGAPKKKKAKKDAEKSDGEKKTKKTKKTEKKTKKSSEKSDKQSSSTKKKSEGDKAATPKKDEPAAPKAE</sequence>